<evidence type="ECO:0000313" key="3">
    <source>
        <dbReference type="Proteomes" id="UP001184150"/>
    </source>
</evidence>
<dbReference type="InterPro" id="IPR001173">
    <property type="entry name" value="Glyco_trans_2-like"/>
</dbReference>
<feature type="domain" description="Glycosyltransferase 2-like" evidence="1">
    <location>
        <begin position="286"/>
        <end position="405"/>
    </location>
</feature>
<comment type="caution">
    <text evidence="2">The sequence shown here is derived from an EMBL/GenBank/DDBJ whole genome shotgun (WGS) entry which is preliminary data.</text>
</comment>
<protein>
    <submittedName>
        <fullName evidence="2">GT2 family glycosyltransferase</fullName>
    </submittedName>
</protein>
<dbReference type="PANTHER" id="PTHR43179:SF7">
    <property type="entry name" value="RHAMNOSYLTRANSFERASE WBBL"/>
    <property type="match status" value="1"/>
</dbReference>
<reference evidence="2 3" key="1">
    <citation type="submission" date="2023-07" db="EMBL/GenBank/DDBJ databases">
        <title>Sorghum-associated microbial communities from plants grown in Nebraska, USA.</title>
        <authorList>
            <person name="Schachtman D."/>
        </authorList>
    </citation>
    <scope>NUCLEOTIDE SEQUENCE [LARGE SCALE GENOMIC DNA]</scope>
    <source>
        <strain evidence="2 3">DS1027</strain>
    </source>
</reference>
<gene>
    <name evidence="2" type="ORF">J2792_003413</name>
</gene>
<dbReference type="SUPFAM" id="SSF53448">
    <property type="entry name" value="Nucleotide-diphospho-sugar transferases"/>
    <property type="match status" value="1"/>
</dbReference>
<dbReference type="Gene3D" id="3.90.550.10">
    <property type="entry name" value="Spore Coat Polysaccharide Biosynthesis Protein SpsA, Chain A"/>
    <property type="match status" value="1"/>
</dbReference>
<dbReference type="Proteomes" id="UP001184150">
    <property type="component" value="Unassembled WGS sequence"/>
</dbReference>
<dbReference type="EMBL" id="JAVDRD010000010">
    <property type="protein sequence ID" value="MDR6512528.1"/>
    <property type="molecule type" value="Genomic_DNA"/>
</dbReference>
<evidence type="ECO:0000259" key="1">
    <source>
        <dbReference type="Pfam" id="PF00535"/>
    </source>
</evidence>
<evidence type="ECO:0000313" key="2">
    <source>
        <dbReference type="EMBL" id="MDR6512528.1"/>
    </source>
</evidence>
<dbReference type="Pfam" id="PF00535">
    <property type="entry name" value="Glycos_transf_2"/>
    <property type="match status" value="1"/>
</dbReference>
<organism evidence="2 3">
    <name type="scientific">Novosphingobium capsulatum</name>
    <dbReference type="NCBI Taxonomy" id="13688"/>
    <lineage>
        <taxon>Bacteria</taxon>
        <taxon>Pseudomonadati</taxon>
        <taxon>Pseudomonadota</taxon>
        <taxon>Alphaproteobacteria</taxon>
        <taxon>Sphingomonadales</taxon>
        <taxon>Sphingomonadaceae</taxon>
        <taxon>Novosphingobium</taxon>
    </lineage>
</organism>
<dbReference type="CDD" id="cd04186">
    <property type="entry name" value="GT_2_like_c"/>
    <property type="match status" value="1"/>
</dbReference>
<accession>A0ABU1MQB5</accession>
<sequence>MAKTGANQGGVSESLLARIGFRVRLVWCVLAVYFDALRMEPAKFLVATKWWILRKKVRARGQFAPLLSRSSRAYPLWLLKRHRGRSRDLGIDPLAAAVIALVDTSGPHDALQLQQTIKSLHDQGVAYHTVQGAFRSILPALIADLASRDSAWIMPIMAGDSLASGAMAAYRQAIVQTQASIIYADDDCISPSGKRHDPHFKPDWNAPLFECCDYVTGACLLRADLPFMDTAADRRDWASCLVRQALDTTPVKPVHVPAVLHHRLQRPQPMLPLAKLTSLECFPLVSVIIPTRNRVDLLRTCLDGLARTAYPNLEVIVVDNDSDDVATLDYLARLDSGRYRVLRHHGPFNYSAINNRAVSQASGELICLLNNDIEIIASDWLAIMVTAALKPDVGAVGARLLYPDGRIQHAGVVIGMGNAAGHAHRFVNPAEVGYFSRHNLPQFTTAVTAACLVVRRDRFYAAGMLDEENFPVAFNDVDLCLRLNEMGWQSFYEPRATLIHHESVSRGRDADPIGAARFARELAALQQRWHTAEFVDSYHHPDLSRASETFVIRL</sequence>
<name>A0ABU1MQB5_9SPHN</name>
<dbReference type="InterPro" id="IPR029044">
    <property type="entry name" value="Nucleotide-diphossugar_trans"/>
</dbReference>
<keyword evidence="3" id="KW-1185">Reference proteome</keyword>
<proteinExistence type="predicted"/>
<dbReference type="PANTHER" id="PTHR43179">
    <property type="entry name" value="RHAMNOSYLTRANSFERASE WBBL"/>
    <property type="match status" value="1"/>
</dbReference>